<accession>A0A6C0JCD4</accession>
<proteinExistence type="predicted"/>
<dbReference type="AlphaFoldDB" id="A0A6C0JCD4"/>
<sequence>MLDFVKETRHNYLLACESIIQKGGVELACINCVSISRVTRIVNLKHVDHDNLICNMCELDVIIPITNQSHLTTKCYTRDERIIQIQQWHDEGFTDTRLDDDDDYEDYEYDSCGEIHINGDCNYLSDNDDEYVFDDYSGEEMKESY</sequence>
<reference evidence="1" key="1">
    <citation type="journal article" date="2020" name="Nature">
        <title>Giant virus diversity and host interactions through global metagenomics.</title>
        <authorList>
            <person name="Schulz F."/>
            <person name="Roux S."/>
            <person name="Paez-Espino D."/>
            <person name="Jungbluth S."/>
            <person name="Walsh D.A."/>
            <person name="Denef V.J."/>
            <person name="McMahon K.D."/>
            <person name="Konstantinidis K.T."/>
            <person name="Eloe-Fadrosh E.A."/>
            <person name="Kyrpides N.C."/>
            <person name="Woyke T."/>
        </authorList>
    </citation>
    <scope>NUCLEOTIDE SEQUENCE</scope>
    <source>
        <strain evidence="1">GVMAG-M-3300025880-76</strain>
    </source>
</reference>
<protein>
    <submittedName>
        <fullName evidence="1">Uncharacterized protein</fullName>
    </submittedName>
</protein>
<name>A0A6C0JCD4_9ZZZZ</name>
<evidence type="ECO:0000313" key="1">
    <source>
        <dbReference type="EMBL" id="QHU02510.1"/>
    </source>
</evidence>
<organism evidence="1">
    <name type="scientific">viral metagenome</name>
    <dbReference type="NCBI Taxonomy" id="1070528"/>
    <lineage>
        <taxon>unclassified sequences</taxon>
        <taxon>metagenomes</taxon>
        <taxon>organismal metagenomes</taxon>
    </lineage>
</organism>
<dbReference type="EMBL" id="MN740360">
    <property type="protein sequence ID" value="QHU02510.1"/>
    <property type="molecule type" value="Genomic_DNA"/>
</dbReference>